<comment type="caution">
    <text evidence="2">The sequence shown here is derived from an EMBL/GenBank/DDBJ whole genome shotgun (WGS) entry which is preliminary data.</text>
</comment>
<accession>A0A2S7BY24</accession>
<dbReference type="GO" id="GO:0006355">
    <property type="term" value="P:regulation of DNA-templated transcription"/>
    <property type="evidence" value="ECO:0007669"/>
    <property type="project" value="InterPro"/>
</dbReference>
<dbReference type="Gene3D" id="1.10.1220.10">
    <property type="entry name" value="Met repressor-like"/>
    <property type="match status" value="1"/>
</dbReference>
<proteinExistence type="predicted"/>
<dbReference type="InterPro" id="IPR010985">
    <property type="entry name" value="Ribbon_hlx_hlx"/>
</dbReference>
<dbReference type="RefSeq" id="WP_104617054.1">
    <property type="nucleotide sequence ID" value="NZ_JBHLXZ010000036.1"/>
</dbReference>
<evidence type="ECO:0000313" key="2">
    <source>
        <dbReference type="EMBL" id="PPU54221.1"/>
    </source>
</evidence>
<gene>
    <name evidence="2" type="ORF">XdyCFBP7245_19175</name>
</gene>
<dbReference type="SUPFAM" id="SSF47598">
    <property type="entry name" value="Ribbon-helix-helix"/>
    <property type="match status" value="1"/>
</dbReference>
<dbReference type="EMBL" id="MDEE01000039">
    <property type="protein sequence ID" value="PPU54221.1"/>
    <property type="molecule type" value="Genomic_DNA"/>
</dbReference>
<dbReference type="AlphaFoldDB" id="A0A2S7BY24"/>
<sequence length="84" mass="8985">MPSFTVRNIPEEVHRAIRARAALHGRSTEAEIRAILASAAKPADRVKLGSLLVDIGRDAGLTAKQADAFDSLRDKAAIKPIGLK</sequence>
<evidence type="ECO:0000313" key="3">
    <source>
        <dbReference type="Proteomes" id="UP000238908"/>
    </source>
</evidence>
<evidence type="ECO:0000259" key="1">
    <source>
        <dbReference type="Pfam" id="PF22513"/>
    </source>
</evidence>
<dbReference type="Proteomes" id="UP000238908">
    <property type="component" value="Unassembled WGS sequence"/>
</dbReference>
<dbReference type="InterPro" id="IPR013321">
    <property type="entry name" value="Arc_rbn_hlx_hlx"/>
</dbReference>
<feature type="domain" description="Antitoxin FitA-like ribbon-helix-helix" evidence="1">
    <location>
        <begin position="2"/>
        <end position="40"/>
    </location>
</feature>
<dbReference type="Pfam" id="PF22513">
    <property type="entry name" value="FitA-like_RHH"/>
    <property type="match status" value="1"/>
</dbReference>
<organism evidence="2 3">
    <name type="scientific">Xanthomonas dyei</name>
    <dbReference type="NCBI Taxonomy" id="743699"/>
    <lineage>
        <taxon>Bacteria</taxon>
        <taxon>Pseudomonadati</taxon>
        <taxon>Pseudomonadota</taxon>
        <taxon>Gammaproteobacteria</taxon>
        <taxon>Lysobacterales</taxon>
        <taxon>Lysobacteraceae</taxon>
        <taxon>Xanthomonas</taxon>
    </lineage>
</organism>
<dbReference type="InterPro" id="IPR053853">
    <property type="entry name" value="FitA-like_RHH"/>
</dbReference>
<protein>
    <submittedName>
        <fullName evidence="2">Plasmid stabilization protein</fullName>
    </submittedName>
</protein>
<reference evidence="2 3" key="1">
    <citation type="submission" date="2016-08" db="EMBL/GenBank/DDBJ databases">
        <authorList>
            <person name="Seilhamer J.J."/>
        </authorList>
    </citation>
    <scope>NUCLEOTIDE SEQUENCE [LARGE SCALE GENOMIC DNA]</scope>
    <source>
        <strain evidence="2 3">CFBP7245</strain>
    </source>
</reference>
<name>A0A2S7BY24_9XANT</name>